<protein>
    <submittedName>
        <fullName evidence="1">Uncharacterized protein</fullName>
    </submittedName>
</protein>
<comment type="caution">
    <text evidence="1">The sequence shown here is derived from an EMBL/GenBank/DDBJ whole genome shotgun (WGS) entry which is preliminary data.</text>
</comment>
<accession>A0A6I3XM70</accession>
<gene>
    <name evidence="1" type="ORF">GJV26_29725</name>
</gene>
<proteinExistence type="predicted"/>
<evidence type="ECO:0000313" key="1">
    <source>
        <dbReference type="EMBL" id="MUI16606.1"/>
    </source>
</evidence>
<name>A0A6I3XM70_9BURK</name>
<reference evidence="1 2" key="1">
    <citation type="submission" date="2019-11" db="EMBL/GenBank/DDBJ databases">
        <title>Draft Genome Sequences of Six Type Strains of the Genus Massilia.</title>
        <authorList>
            <person name="Miess H."/>
            <person name="Frediansyah A."/>
            <person name="Goeker M."/>
            <person name="Gross H."/>
        </authorList>
    </citation>
    <scope>NUCLEOTIDE SEQUENCE [LARGE SCALE GENOMIC DNA]</scope>
    <source>
        <strain evidence="1 2">DSM 17513</strain>
    </source>
</reference>
<sequence>MTRRCLPHDVLLLCARWTDPEHFPGDRAVTGWDWRTHYERRLEATMAQWIGKAILGWQFDNRRAVAFAPVAHLVGTAREDLDHIDSIARICRELGSMPDPNYRPSSDPGGPATGQVYLGVCLENGIALALKLLVQRATDHVNAGEQYLAALHDLLRLVQTVRPFNAAEPLCDAWDLLFRDGHAAMFTADETRILRHQFVLALYPLAHTGLQHERIAQLVAHLAGDTRGMERGMAADVRATYQMIFGCGDTTCPDDAIDVETAPALPAGFPAGWNQAFAPGALP</sequence>
<dbReference type="Proteomes" id="UP000431684">
    <property type="component" value="Unassembled WGS sequence"/>
</dbReference>
<evidence type="ECO:0000313" key="2">
    <source>
        <dbReference type="Proteomes" id="UP000431684"/>
    </source>
</evidence>
<dbReference type="EMBL" id="WNWM01000002">
    <property type="protein sequence ID" value="MUI16606.1"/>
    <property type="molecule type" value="Genomic_DNA"/>
</dbReference>
<dbReference type="AlphaFoldDB" id="A0A6I3XM70"/>
<organism evidence="1 2">
    <name type="scientific">Pseudoduganella dura</name>
    <dbReference type="NCBI Taxonomy" id="321982"/>
    <lineage>
        <taxon>Bacteria</taxon>
        <taxon>Pseudomonadati</taxon>
        <taxon>Pseudomonadota</taxon>
        <taxon>Betaproteobacteria</taxon>
        <taxon>Burkholderiales</taxon>
        <taxon>Oxalobacteraceae</taxon>
        <taxon>Telluria group</taxon>
        <taxon>Pseudoduganella</taxon>
    </lineage>
</organism>
<keyword evidence="2" id="KW-1185">Reference proteome</keyword>
<dbReference type="RefSeq" id="WP_155712147.1">
    <property type="nucleotide sequence ID" value="NZ_BMWU01000026.1"/>
</dbReference>